<dbReference type="InterPro" id="IPR044549">
    <property type="entry name" value="bHLH_AtIBH1-like"/>
</dbReference>
<dbReference type="AlphaFoldDB" id="A0AAV9KVH5"/>
<evidence type="ECO:0000256" key="2">
    <source>
        <dbReference type="ARBA" id="ARBA00023015"/>
    </source>
</evidence>
<accession>A0AAV9KVH5</accession>
<dbReference type="GO" id="GO:0046983">
    <property type="term" value="F:protein dimerization activity"/>
    <property type="evidence" value="ECO:0007669"/>
    <property type="project" value="InterPro"/>
</dbReference>
<dbReference type="GO" id="GO:0005634">
    <property type="term" value="C:nucleus"/>
    <property type="evidence" value="ECO:0007669"/>
    <property type="project" value="UniProtKB-SubCell"/>
</dbReference>
<sequence length="117" mass="13838">MGIFSHTPNKGKFDLSDSFLRDQHHIRRQRVPTYNVRHVKRCKSVVMKRRVRVERSRRFEDEIGRKVRVLKKLIPINCEDLGLEGIFRETADYILALEMRVKVMQDMVNVLSPSNSD</sequence>
<evidence type="ECO:0000256" key="3">
    <source>
        <dbReference type="ARBA" id="ARBA00023163"/>
    </source>
</evidence>
<keyword evidence="3" id="KW-0804">Transcription</keyword>
<dbReference type="GO" id="GO:0000976">
    <property type="term" value="F:transcription cis-regulatory region binding"/>
    <property type="evidence" value="ECO:0007669"/>
    <property type="project" value="UniProtKB-ARBA"/>
</dbReference>
<dbReference type="InterPro" id="IPR044660">
    <property type="entry name" value="IBH1-like"/>
</dbReference>
<protein>
    <recommendedName>
        <fullName evidence="5">BHLH domain-containing protein</fullName>
    </recommendedName>
</protein>
<comment type="subcellular location">
    <subcellularLocation>
        <location evidence="1">Nucleus</location>
    </subcellularLocation>
</comment>
<dbReference type="InterPro" id="IPR036638">
    <property type="entry name" value="HLH_DNA-bd_sf"/>
</dbReference>
<dbReference type="Proteomes" id="UP001311915">
    <property type="component" value="Unassembled WGS sequence"/>
</dbReference>
<dbReference type="SUPFAM" id="SSF47459">
    <property type="entry name" value="HLH, helix-loop-helix DNA-binding domain"/>
    <property type="match status" value="1"/>
</dbReference>
<evidence type="ECO:0000259" key="5">
    <source>
        <dbReference type="PROSITE" id="PS50888"/>
    </source>
</evidence>
<keyword evidence="4" id="KW-0539">Nucleus</keyword>
<reference evidence="6 7" key="1">
    <citation type="submission" date="2023-10" db="EMBL/GenBank/DDBJ databases">
        <title>Genome-Wide Identification Analysis in wild type Solanum Pinnatisectum Reveals Some Genes Defensing Phytophthora Infestans.</title>
        <authorList>
            <person name="Sun C."/>
        </authorList>
    </citation>
    <scope>NUCLEOTIDE SEQUENCE [LARGE SCALE GENOMIC DNA]</scope>
    <source>
        <strain evidence="6">LQN</strain>
        <tissue evidence="6">Leaf</tissue>
    </source>
</reference>
<evidence type="ECO:0000256" key="4">
    <source>
        <dbReference type="ARBA" id="ARBA00023242"/>
    </source>
</evidence>
<dbReference type="PANTHER" id="PTHR33124:SF39">
    <property type="entry name" value="TRANSCRIPTION FACTOR UPBEAT1"/>
    <property type="match status" value="1"/>
</dbReference>
<keyword evidence="7" id="KW-1185">Reference proteome</keyword>
<dbReference type="PANTHER" id="PTHR33124">
    <property type="entry name" value="TRANSCRIPTION FACTOR IBH1-LIKE 1"/>
    <property type="match status" value="1"/>
</dbReference>
<dbReference type="PROSITE" id="PS50888">
    <property type="entry name" value="BHLH"/>
    <property type="match status" value="1"/>
</dbReference>
<dbReference type="GO" id="GO:0006355">
    <property type="term" value="P:regulation of DNA-templated transcription"/>
    <property type="evidence" value="ECO:0007669"/>
    <property type="project" value="InterPro"/>
</dbReference>
<evidence type="ECO:0000313" key="7">
    <source>
        <dbReference type="Proteomes" id="UP001311915"/>
    </source>
</evidence>
<organism evidence="6 7">
    <name type="scientific">Solanum pinnatisectum</name>
    <name type="common">tansyleaf nightshade</name>
    <dbReference type="NCBI Taxonomy" id="50273"/>
    <lineage>
        <taxon>Eukaryota</taxon>
        <taxon>Viridiplantae</taxon>
        <taxon>Streptophyta</taxon>
        <taxon>Embryophyta</taxon>
        <taxon>Tracheophyta</taxon>
        <taxon>Spermatophyta</taxon>
        <taxon>Magnoliopsida</taxon>
        <taxon>eudicotyledons</taxon>
        <taxon>Gunneridae</taxon>
        <taxon>Pentapetalae</taxon>
        <taxon>asterids</taxon>
        <taxon>lamiids</taxon>
        <taxon>Solanales</taxon>
        <taxon>Solanaceae</taxon>
        <taxon>Solanoideae</taxon>
        <taxon>Solaneae</taxon>
        <taxon>Solanum</taxon>
    </lineage>
</organism>
<proteinExistence type="predicted"/>
<dbReference type="CDD" id="cd11444">
    <property type="entry name" value="bHLH_AtIBH1_like"/>
    <property type="match status" value="1"/>
</dbReference>
<dbReference type="InterPro" id="IPR011598">
    <property type="entry name" value="bHLH_dom"/>
</dbReference>
<gene>
    <name evidence="6" type="ORF">R3W88_015784</name>
</gene>
<comment type="caution">
    <text evidence="6">The sequence shown here is derived from an EMBL/GenBank/DDBJ whole genome shotgun (WGS) entry which is preliminary data.</text>
</comment>
<feature type="domain" description="BHLH" evidence="5">
    <location>
        <begin position="47"/>
        <end position="97"/>
    </location>
</feature>
<dbReference type="EMBL" id="JAWPEI010000008">
    <property type="protein sequence ID" value="KAK4717446.1"/>
    <property type="molecule type" value="Genomic_DNA"/>
</dbReference>
<evidence type="ECO:0000313" key="6">
    <source>
        <dbReference type="EMBL" id="KAK4717446.1"/>
    </source>
</evidence>
<evidence type="ECO:0000256" key="1">
    <source>
        <dbReference type="ARBA" id="ARBA00004123"/>
    </source>
</evidence>
<name>A0AAV9KVH5_9SOLN</name>
<keyword evidence="2" id="KW-0805">Transcription regulation</keyword>